<keyword evidence="1" id="KW-1133">Transmembrane helix</keyword>
<evidence type="ECO:0000256" key="1">
    <source>
        <dbReference type="SAM" id="Phobius"/>
    </source>
</evidence>
<protein>
    <submittedName>
        <fullName evidence="2">Uncharacterized protein</fullName>
    </submittedName>
</protein>
<sequence length="60" mass="7259">MRKLRSYLTVRQSMGVDLLMQILQRKPFIIFNLSLLASFLRTFVVSWLHVEKYEEETLLR</sequence>
<proteinExistence type="predicted"/>
<dbReference type="EMBL" id="QWEY01000009">
    <property type="protein sequence ID" value="RGP36219.1"/>
    <property type="molecule type" value="Genomic_DNA"/>
</dbReference>
<dbReference type="AlphaFoldDB" id="A0A411YZH9"/>
<evidence type="ECO:0000313" key="2">
    <source>
        <dbReference type="EMBL" id="RGP36219.1"/>
    </source>
</evidence>
<keyword evidence="3" id="KW-1185">Reference proteome</keyword>
<keyword evidence="1" id="KW-0472">Membrane</keyword>
<reference evidence="2 3" key="1">
    <citation type="submission" date="2018-08" db="EMBL/GenBank/DDBJ databases">
        <title>Flavobacterium tibetense sp. nov., isolated from a wetland YonghuCo on Tibetan Plateau.</title>
        <authorList>
            <person name="Phurbu D."/>
            <person name="Lu H."/>
            <person name="Xing P."/>
        </authorList>
    </citation>
    <scope>NUCLEOTIDE SEQUENCE [LARGE SCALE GENOMIC DNA]</scope>
    <source>
        <strain evidence="2 3">DJC</strain>
    </source>
</reference>
<keyword evidence="1" id="KW-0812">Transmembrane</keyword>
<feature type="transmembrane region" description="Helical" evidence="1">
    <location>
        <begin position="28"/>
        <end position="50"/>
    </location>
</feature>
<organism evidence="2 3">
    <name type="scientific">Pseudotabrizicola alkalilacus</name>
    <dbReference type="NCBI Taxonomy" id="2305252"/>
    <lineage>
        <taxon>Bacteria</taxon>
        <taxon>Pseudomonadati</taxon>
        <taxon>Pseudomonadota</taxon>
        <taxon>Alphaproteobacteria</taxon>
        <taxon>Rhodobacterales</taxon>
        <taxon>Paracoccaceae</taxon>
        <taxon>Pseudotabrizicola</taxon>
    </lineage>
</organism>
<gene>
    <name evidence="2" type="ORF">D1012_15630</name>
</gene>
<dbReference type="Proteomes" id="UP000284547">
    <property type="component" value="Unassembled WGS sequence"/>
</dbReference>
<name>A0A411YZH9_9RHOB</name>
<evidence type="ECO:0000313" key="3">
    <source>
        <dbReference type="Proteomes" id="UP000284547"/>
    </source>
</evidence>
<comment type="caution">
    <text evidence="2">The sequence shown here is derived from an EMBL/GenBank/DDBJ whole genome shotgun (WGS) entry which is preliminary data.</text>
</comment>
<accession>A0A411YZH9</accession>